<gene>
    <name evidence="1" type="ORF">UFOVP675_4</name>
    <name evidence="2" type="ORF">UFOVP747_26</name>
</gene>
<accession>A0A6J5NGP3</accession>
<proteinExistence type="predicted"/>
<protein>
    <submittedName>
        <fullName evidence="1">Uncharacterized protein</fullName>
    </submittedName>
</protein>
<evidence type="ECO:0000313" key="1">
    <source>
        <dbReference type="EMBL" id="CAB4156976.1"/>
    </source>
</evidence>
<sequence>MMQDLKDRAALWRGSTRVGLAALLLALAYWFTPSQLAEMREGMAQAGLLFLGVYGVMTKGKPPGGEQ</sequence>
<organism evidence="1">
    <name type="scientific">uncultured Caudovirales phage</name>
    <dbReference type="NCBI Taxonomy" id="2100421"/>
    <lineage>
        <taxon>Viruses</taxon>
        <taxon>Duplodnaviria</taxon>
        <taxon>Heunggongvirae</taxon>
        <taxon>Uroviricota</taxon>
        <taxon>Caudoviricetes</taxon>
        <taxon>Peduoviridae</taxon>
        <taxon>Maltschvirus</taxon>
        <taxon>Maltschvirus maltsch</taxon>
    </lineage>
</organism>
<dbReference type="EMBL" id="LR796648">
    <property type="protein sequence ID" value="CAB4156976.1"/>
    <property type="molecule type" value="Genomic_DNA"/>
</dbReference>
<name>A0A6J5NGP3_9CAUD</name>
<evidence type="ECO:0000313" key="2">
    <source>
        <dbReference type="EMBL" id="CAB5225418.1"/>
    </source>
</evidence>
<reference evidence="1" key="1">
    <citation type="submission" date="2020-04" db="EMBL/GenBank/DDBJ databases">
        <authorList>
            <person name="Chiriac C."/>
            <person name="Salcher M."/>
            <person name="Ghai R."/>
            <person name="Kavagutti S V."/>
        </authorList>
    </citation>
    <scope>NUCLEOTIDE SEQUENCE</scope>
</reference>
<dbReference type="EMBL" id="LR798343">
    <property type="protein sequence ID" value="CAB5225418.1"/>
    <property type="molecule type" value="Genomic_DNA"/>
</dbReference>